<dbReference type="EMBL" id="FUYA01000002">
    <property type="protein sequence ID" value="SKA66926.1"/>
    <property type="molecule type" value="Genomic_DNA"/>
</dbReference>
<keyword evidence="1" id="KW-0812">Transmembrane</keyword>
<reference evidence="2 3" key="1">
    <citation type="submission" date="2017-02" db="EMBL/GenBank/DDBJ databases">
        <authorList>
            <person name="Peterson S.W."/>
        </authorList>
    </citation>
    <scope>NUCLEOTIDE SEQUENCE [LARGE SCALE GENOMIC DNA]</scope>
    <source>
        <strain evidence="2 3">DSM 18034</strain>
    </source>
</reference>
<accession>A0A1T4VPP5</accession>
<dbReference type="Proteomes" id="UP000189733">
    <property type="component" value="Unassembled WGS sequence"/>
</dbReference>
<name>A0A1T4VPP5_9BACT</name>
<keyword evidence="1" id="KW-1133">Transmembrane helix</keyword>
<evidence type="ECO:0000256" key="1">
    <source>
        <dbReference type="SAM" id="Phobius"/>
    </source>
</evidence>
<evidence type="ECO:0000313" key="2">
    <source>
        <dbReference type="EMBL" id="SKA66926.1"/>
    </source>
</evidence>
<organism evidence="2 3">
    <name type="scientific">Desulfobaculum bizertense DSM 18034</name>
    <dbReference type="NCBI Taxonomy" id="1121442"/>
    <lineage>
        <taxon>Bacteria</taxon>
        <taxon>Pseudomonadati</taxon>
        <taxon>Thermodesulfobacteriota</taxon>
        <taxon>Desulfovibrionia</taxon>
        <taxon>Desulfovibrionales</taxon>
        <taxon>Desulfovibrionaceae</taxon>
        <taxon>Desulfobaculum</taxon>
    </lineage>
</organism>
<protein>
    <submittedName>
        <fullName evidence="2">Uncharacterized protein</fullName>
    </submittedName>
</protein>
<sequence length="99" mass="10437">MRQRVATAGGSPMQQMMATATLCAVTCVVLASLLNSVAASVAFAGLMCAFFCAAVQSFSAEKGAFGISSIIEIIRIMCGSAIFFLFRRFTRLLGVRNAS</sequence>
<gene>
    <name evidence="2" type="ORF">SAMN02745702_00717</name>
</gene>
<feature type="transmembrane region" description="Helical" evidence="1">
    <location>
        <begin position="63"/>
        <end position="86"/>
    </location>
</feature>
<dbReference type="AlphaFoldDB" id="A0A1T4VPP5"/>
<keyword evidence="3" id="KW-1185">Reference proteome</keyword>
<proteinExistence type="predicted"/>
<evidence type="ECO:0000313" key="3">
    <source>
        <dbReference type="Proteomes" id="UP000189733"/>
    </source>
</evidence>
<dbReference type="STRING" id="1121442.SAMN02745702_00717"/>
<keyword evidence="1" id="KW-0472">Membrane</keyword>